<name>A0ABS1Y165_9ACTN</name>
<dbReference type="Proteomes" id="UP000601027">
    <property type="component" value="Unassembled WGS sequence"/>
</dbReference>
<keyword evidence="2" id="KW-1185">Reference proteome</keyword>
<organism evidence="1 2">
    <name type="scientific">Micromonospora parastrephiae</name>
    <dbReference type="NCBI Taxonomy" id="2806101"/>
    <lineage>
        <taxon>Bacteria</taxon>
        <taxon>Bacillati</taxon>
        <taxon>Actinomycetota</taxon>
        <taxon>Actinomycetes</taxon>
        <taxon>Micromonosporales</taxon>
        <taxon>Micromonosporaceae</taxon>
        <taxon>Micromonospora</taxon>
    </lineage>
</organism>
<dbReference type="RefSeq" id="WP_203178388.1">
    <property type="nucleotide sequence ID" value="NZ_JAEVHM010000230.1"/>
</dbReference>
<dbReference type="EMBL" id="JAEVHM010000230">
    <property type="protein sequence ID" value="MBM0235253.1"/>
    <property type="molecule type" value="Genomic_DNA"/>
</dbReference>
<accession>A0ABS1Y165</accession>
<protein>
    <submittedName>
        <fullName evidence="1">Uncharacterized protein</fullName>
    </submittedName>
</protein>
<comment type="caution">
    <text evidence="1">The sequence shown here is derived from an EMBL/GenBank/DDBJ whole genome shotgun (WGS) entry which is preliminary data.</text>
</comment>
<gene>
    <name evidence="1" type="ORF">JNW91_27740</name>
</gene>
<reference evidence="1 2" key="1">
    <citation type="submission" date="2021-01" db="EMBL/GenBank/DDBJ databases">
        <title>Draft genome sequence of Micromonospora sp. strain STR1_7.</title>
        <authorList>
            <person name="Karlyshev A."/>
            <person name="Jawad R."/>
        </authorList>
    </citation>
    <scope>NUCLEOTIDE SEQUENCE [LARGE SCALE GENOMIC DNA]</scope>
    <source>
        <strain evidence="1 2">STR1-7</strain>
    </source>
</reference>
<sequence>MSQSVPYEASVDAQGYLTSLTVTLPTFASTAGFSDLGKPVSARMMRRRRVVPRAPYMSMAAKRRTSIRR</sequence>
<evidence type="ECO:0000313" key="2">
    <source>
        <dbReference type="Proteomes" id="UP000601027"/>
    </source>
</evidence>
<proteinExistence type="predicted"/>
<evidence type="ECO:0000313" key="1">
    <source>
        <dbReference type="EMBL" id="MBM0235253.1"/>
    </source>
</evidence>